<sequence length="2130" mass="237907">MSESLRILISVGLKNTAVTDINKELEKLSKNPSLQKLNVKINIDQSFTKTINSFIEVTKKLDQALQKQNQVVNETITTYKKLDGSIEKVREKHLANGSIITQTNKKVDEHKQKLNQETSAYEAQRKTIQQLEKELVGFNKTSAQTIKNGTGAITGYKNTYVSPTGQKLTATADSEGIVNKYAQTRDYAKQLSDIQKISDGRMKSEIRVREEERKTNEAQQRAIQKNADSEREQYSKKLNQLKEFQRKYEESYAKMGSQKLSLDNAQKLDNSILQTRNLNVADPNLANKMRDISRAFNDVGQSAKASTTGISAFINSATKLASHVPVFMAVHTAIYGVFNAISEGFKGMIDIESKMAGYIQTNEHYFKSLDGDGLDTKKVNDQTKQFIITAHALGAEIGEVTESARLWGRMYKDVGVVQELVRQSTMLSTVDLVSLEDATKSMESVLAQYGVQLKNTADAQLYGNRILDSWSKVAHETMAPAKDLGAAFERMGKIASETGVSFDFMNGLVSSGVRNTALSGENLGNMWKTVLGTIRTDKAVKELERLGVKTKDVVNGVEQWRKAEDILLDLSISVTDKNYDLTQSYADISRGVYQYAKLAASLNAGDILLGTSKSINSTGSTVEYLMTQMDTIQRKSSQVKTSFLEIFNTAGDNGLRSTLKGILDVIDQLLLGINKIPSGVIGASAAFVGLAGVAALAKQPIINFITALGVLRTAKVADVAATAANTAANSVNIISSNGMTLSTVQKTAATSTSIVATEGATIATGGLATAQAAATVTMGLMTGGLTILVGALAVWAVSAGAAEKQHRDTTQKIKDEIAANNQLISQQNRQAEFLPKVVKAYDTYNKLSTKQTLSNKQQQDVKKQLAEIEQVLNETVQEGGLARLKAAGMSEAALNHEIDLINQKTEADRAANKEKLKGQIETNDKEKIDKYNQLIAKEKELKELQKKKDSALDLDTSHMYTKKIYKVSNQLEVLKTDYADLEKNQKDYNDQLMQLNSDQFDQLTGAMGKLTEGTKTAEELTEELNKGFEETVDSLSNLASAYETLNKGESLSADTIVSLIDKYPQLASYLAQTNDLTFNKGELLKKVAEIERKARIDEYQNSIDSIEVTRSELIKKQDLYRQYFENMIATKQPLDNWMFGSALTNEEQKALDSFNTDTEALQAKIKVLNQPLSFFNTKTEDKKKQKESNNTISETNELLTETQKRLAAIKNELSDLENKRSRIKQGSKAYRDSIAQENKLLEEQRSLLKDGIKNPNKLLAQKVTTTTKVPSDSSSSGSDYSSNNSGVSSLLSTGKELQGKFTYKQVSGEYKGTFNQFVQGATSDCSQFVQEMFKEFLDIKLPRTAAEQAKKGTSVKKEDLQEGDLVFFNTTGKANSHVGIYSGNGKMLQMGNSGLKESDINSSYWAPKYQGAKRISGASSSNVTVSSSSSSSSKTKVRIKNASESDKNQAILEATSQLSDTELKIYQNKVKYIDDVILESQNKIGNYDNLISKSQVKQSQYIEASKEWQAEELAQIAFMDKQQKELDLNNNNVKWLVQNKKITAGEFDKQIADNELKRLEIEKQKQEKSFSIIISRLDVYTGKIDVLKNKLDESTAKMGLMTEGTKEYNDALQAQIPLLKQEQKEHQSKIDLINLQLQNNKLTAANKKELILQLQAETTAWLDNEAAIKTNIERMAQLRQSAADRIIDEYKNMLQKQQKLETDALDKRTEIENKRHDQIKKNLDEENKLFEDVINAQLKMLDLQNNKDDYESELNKKLKDRQKLSDDINKYARDDSIEGKAKKKELQEQLDAKNEEIDKFKLDRDRELRKQNLQDQLDDHKKHTDKISEDEDQLNKDTLDNIEKEKKAVEQKYSDILDNEKYFYDLKQGLLSKDSEVVKTTLAEMQTGYDTYFGQLKSHVFDTNQEFENLNYTLQKSLEMLQKYSNSDYSENNDFKSGYTPSSPSTNSDTSKEKVAAWNSYLNNKKSAESITQQVVTLNKTKPNSADIAKLKSQLDNLKAQNDSLRTKYGFPDGSYSELKTKDIFSAETGGMTPSFSGGKYLLAHEKELVLKKDDTANLIKAVILNRDLTQPNYPSMQNITKNNGLDSRDNSFKEGDVYMNIRIDKIIGDESGAQTVFSKIQKGMKKLGR</sequence>
<dbReference type="GO" id="GO:0006508">
    <property type="term" value="P:proteolysis"/>
    <property type="evidence" value="ECO:0007669"/>
    <property type="project" value="UniProtKB-KW"/>
</dbReference>
<proteinExistence type="inferred from homology"/>
<feature type="coiled-coil region" evidence="5">
    <location>
        <begin position="1192"/>
        <end position="1226"/>
    </location>
</feature>
<dbReference type="eggNOG" id="COG1196">
    <property type="taxonomic scope" value="Bacteria"/>
</dbReference>
<feature type="region of interest" description="Disordered" evidence="6">
    <location>
        <begin position="1930"/>
        <end position="1951"/>
    </location>
</feature>
<feature type="coiled-coil region" evidence="5">
    <location>
        <begin position="927"/>
        <end position="998"/>
    </location>
</feature>
<evidence type="ECO:0000256" key="4">
    <source>
        <dbReference type="ARBA" id="ARBA00022807"/>
    </source>
</evidence>
<feature type="coiled-coil region" evidence="5">
    <location>
        <begin position="1733"/>
        <end position="1859"/>
    </location>
</feature>
<keyword evidence="5" id="KW-0175">Coiled coil</keyword>
<organism evidence="8 9">
    <name type="scientific">Paenibacillus pini JCM 16418</name>
    <dbReference type="NCBI Taxonomy" id="1236976"/>
    <lineage>
        <taxon>Bacteria</taxon>
        <taxon>Bacillati</taxon>
        <taxon>Bacillota</taxon>
        <taxon>Bacilli</taxon>
        <taxon>Bacillales</taxon>
        <taxon>Paenibacillaceae</taxon>
        <taxon>Paenibacillus</taxon>
    </lineage>
</organism>
<dbReference type="PROSITE" id="PS51935">
    <property type="entry name" value="NLPC_P60"/>
    <property type="match status" value="1"/>
</dbReference>
<accession>W7YGK2</accession>
<dbReference type="OrthoDB" id="2663535at2"/>
<feature type="compositionally biased region" description="Low complexity" evidence="6">
    <location>
        <begin position="1420"/>
        <end position="1434"/>
    </location>
</feature>
<dbReference type="RefSeq" id="WP_036647206.1">
    <property type="nucleotide sequence ID" value="NZ_BAVZ01000004.1"/>
</dbReference>
<comment type="similarity">
    <text evidence="1">Belongs to the peptidase C40 family.</text>
</comment>
<evidence type="ECO:0000256" key="5">
    <source>
        <dbReference type="SAM" id="Coils"/>
    </source>
</evidence>
<reference evidence="8 9" key="1">
    <citation type="journal article" date="2014" name="Genome Announc.">
        <title>Draft Genome Sequence of Paenibacillus pini JCM 16418T, Isolated from the Rhizosphere of Pine Tree.</title>
        <authorList>
            <person name="Yuki M."/>
            <person name="Oshima K."/>
            <person name="Suda W."/>
            <person name="Oshida Y."/>
            <person name="Kitamura K."/>
            <person name="Iida Y."/>
            <person name="Hattori M."/>
            <person name="Ohkuma M."/>
        </authorList>
    </citation>
    <scope>NUCLEOTIDE SEQUENCE [LARGE SCALE GENOMIC DNA]</scope>
    <source>
        <strain evidence="8 9">JCM 16418</strain>
    </source>
</reference>
<keyword evidence="3" id="KW-0378">Hydrolase</keyword>
<dbReference type="InterPro" id="IPR010090">
    <property type="entry name" value="Phage_tape_meas"/>
</dbReference>
<feature type="coiled-coil region" evidence="5">
    <location>
        <begin position="1549"/>
        <end position="1629"/>
    </location>
</feature>
<feature type="compositionally biased region" description="Low complexity" evidence="6">
    <location>
        <begin position="1940"/>
        <end position="1949"/>
    </location>
</feature>
<evidence type="ECO:0000313" key="9">
    <source>
        <dbReference type="Proteomes" id="UP000019364"/>
    </source>
</evidence>
<dbReference type="Pfam" id="PF00877">
    <property type="entry name" value="NLPC_P60"/>
    <property type="match status" value="1"/>
</dbReference>
<dbReference type="STRING" id="1236976.JCM16418_1602"/>
<keyword evidence="4" id="KW-0788">Thiol protease</keyword>
<feature type="coiled-coil region" evidence="5">
    <location>
        <begin position="100"/>
        <end position="141"/>
    </location>
</feature>
<dbReference type="eggNOG" id="COG5283">
    <property type="taxonomic scope" value="Bacteria"/>
</dbReference>
<dbReference type="GO" id="GO:0008234">
    <property type="term" value="F:cysteine-type peptidase activity"/>
    <property type="evidence" value="ECO:0007669"/>
    <property type="project" value="UniProtKB-KW"/>
</dbReference>
<comment type="caution">
    <text evidence="8">The sequence shown here is derived from an EMBL/GenBank/DDBJ whole genome shotgun (WGS) entry which is preliminary data.</text>
</comment>
<evidence type="ECO:0000256" key="3">
    <source>
        <dbReference type="ARBA" id="ARBA00022801"/>
    </source>
</evidence>
<name>W7YGK2_9BACL</name>
<dbReference type="InterPro" id="IPR038765">
    <property type="entry name" value="Papain-like_cys_pep_sf"/>
</dbReference>
<keyword evidence="9" id="KW-1185">Reference proteome</keyword>
<dbReference type="NCBIfam" id="TIGR01760">
    <property type="entry name" value="tape_meas_TP901"/>
    <property type="match status" value="1"/>
</dbReference>
<protein>
    <recommendedName>
        <fullName evidence="7">NlpC/P60 domain-containing protein</fullName>
    </recommendedName>
</protein>
<dbReference type="PANTHER" id="PTHR47053">
    <property type="entry name" value="MUREIN DD-ENDOPEPTIDASE MEPH-RELATED"/>
    <property type="match status" value="1"/>
</dbReference>
<feature type="domain" description="NlpC/P60" evidence="7">
    <location>
        <begin position="1284"/>
        <end position="1416"/>
    </location>
</feature>
<feature type="compositionally biased region" description="Low complexity" evidence="6">
    <location>
        <begin position="1271"/>
        <end position="1289"/>
    </location>
</feature>
<evidence type="ECO:0000256" key="6">
    <source>
        <dbReference type="SAM" id="MobiDB-lite"/>
    </source>
</evidence>
<dbReference type="InterPro" id="IPR000064">
    <property type="entry name" value="NLP_P60_dom"/>
</dbReference>
<evidence type="ECO:0000256" key="1">
    <source>
        <dbReference type="ARBA" id="ARBA00007074"/>
    </source>
</evidence>
<feature type="region of interest" description="Disordered" evidence="6">
    <location>
        <begin position="1262"/>
        <end position="1289"/>
    </location>
</feature>
<dbReference type="EMBL" id="BAVZ01000004">
    <property type="protein sequence ID" value="GAF07577.1"/>
    <property type="molecule type" value="Genomic_DNA"/>
</dbReference>
<dbReference type="InterPro" id="IPR051202">
    <property type="entry name" value="Peptidase_C40"/>
</dbReference>
<gene>
    <name evidence="8" type="ORF">JCM16418_1602</name>
</gene>
<feature type="region of interest" description="Disordered" evidence="6">
    <location>
        <begin position="1420"/>
        <end position="1441"/>
    </location>
</feature>
<evidence type="ECO:0000256" key="2">
    <source>
        <dbReference type="ARBA" id="ARBA00022670"/>
    </source>
</evidence>
<evidence type="ECO:0000259" key="7">
    <source>
        <dbReference type="PROSITE" id="PS51935"/>
    </source>
</evidence>
<dbReference type="eggNOG" id="COG0791">
    <property type="taxonomic scope" value="Bacteria"/>
</dbReference>
<dbReference type="SUPFAM" id="SSF54001">
    <property type="entry name" value="Cysteine proteinases"/>
    <property type="match status" value="1"/>
</dbReference>
<keyword evidence="2" id="KW-0645">Protease</keyword>
<dbReference type="PANTHER" id="PTHR47053:SF1">
    <property type="entry name" value="MUREIN DD-ENDOPEPTIDASE MEPH-RELATED"/>
    <property type="match status" value="1"/>
</dbReference>
<evidence type="ECO:0000313" key="8">
    <source>
        <dbReference type="EMBL" id="GAF07577.1"/>
    </source>
</evidence>
<dbReference type="Gene3D" id="3.90.1720.10">
    <property type="entry name" value="endopeptidase domain like (from Nostoc punctiforme)"/>
    <property type="match status" value="1"/>
</dbReference>
<dbReference type="Proteomes" id="UP000019364">
    <property type="component" value="Unassembled WGS sequence"/>
</dbReference>
<feature type="region of interest" description="Disordered" evidence="6">
    <location>
        <begin position="208"/>
        <end position="232"/>
    </location>
</feature>